<comment type="caution">
    <text evidence="3">The sequence shown here is derived from an EMBL/GenBank/DDBJ whole genome shotgun (WGS) entry which is preliminary data.</text>
</comment>
<evidence type="ECO:0000313" key="4">
    <source>
        <dbReference type="Proteomes" id="UP000769157"/>
    </source>
</evidence>
<feature type="transmembrane region" description="Helical" evidence="1">
    <location>
        <begin position="251"/>
        <end position="274"/>
    </location>
</feature>
<protein>
    <recommendedName>
        <fullName evidence="5">Mid2 domain-containing protein</fullName>
    </recommendedName>
</protein>
<dbReference type="OrthoDB" id="4084551at2759"/>
<dbReference type="InterPro" id="IPR028000">
    <property type="entry name" value="Pma1"/>
</dbReference>
<reference evidence="3" key="1">
    <citation type="journal article" date="2021" name="Open Biol.">
        <title>Shared evolutionary footprints suggest mitochondrial oxidative damage underlies multiple complex I losses in fungi.</title>
        <authorList>
            <person name="Schikora-Tamarit M.A."/>
            <person name="Marcet-Houben M."/>
            <person name="Nosek J."/>
            <person name="Gabaldon T."/>
        </authorList>
    </citation>
    <scope>NUCLEOTIDE SEQUENCE</scope>
    <source>
        <strain evidence="3">CBS6075</strain>
    </source>
</reference>
<reference evidence="3" key="2">
    <citation type="submission" date="2021-01" db="EMBL/GenBank/DDBJ databases">
        <authorList>
            <person name="Schikora-Tamarit M.A."/>
        </authorList>
    </citation>
    <scope>NUCLEOTIDE SEQUENCE</scope>
    <source>
        <strain evidence="3">CBS6075</strain>
    </source>
</reference>
<organism evidence="3 4">
    <name type="scientific">Ogataea philodendri</name>
    <dbReference type="NCBI Taxonomy" id="1378263"/>
    <lineage>
        <taxon>Eukaryota</taxon>
        <taxon>Fungi</taxon>
        <taxon>Dikarya</taxon>
        <taxon>Ascomycota</taxon>
        <taxon>Saccharomycotina</taxon>
        <taxon>Pichiomycetes</taxon>
        <taxon>Pichiales</taxon>
        <taxon>Pichiaceae</taxon>
        <taxon>Ogataea</taxon>
    </lineage>
</organism>
<evidence type="ECO:0008006" key="5">
    <source>
        <dbReference type="Google" id="ProtNLM"/>
    </source>
</evidence>
<keyword evidence="1" id="KW-0472">Membrane</keyword>
<name>A0A9P8P7E7_9ASCO</name>
<dbReference type="Pfam" id="PF14610">
    <property type="entry name" value="Psg1"/>
    <property type="match status" value="1"/>
</dbReference>
<accession>A0A9P8P7E7</accession>
<keyword evidence="1" id="KW-1133">Transmembrane helix</keyword>
<keyword evidence="4" id="KW-1185">Reference proteome</keyword>
<feature type="signal peptide" evidence="2">
    <location>
        <begin position="1"/>
        <end position="19"/>
    </location>
</feature>
<dbReference type="Proteomes" id="UP000769157">
    <property type="component" value="Unassembled WGS sequence"/>
</dbReference>
<evidence type="ECO:0000256" key="1">
    <source>
        <dbReference type="SAM" id="Phobius"/>
    </source>
</evidence>
<keyword evidence="2" id="KW-0732">Signal</keyword>
<dbReference type="EMBL" id="JAEUBE010000295">
    <property type="protein sequence ID" value="KAH3666192.1"/>
    <property type="molecule type" value="Genomic_DNA"/>
</dbReference>
<sequence>MLIPIILLAAGAVAQKVLTNDVWTSTSSNNLVLITPTVIDEVTISASPVTDSATVWNSLDSSGIPYLVTPTVSGSSTISASPTATDTSYPTATGGAPPVLRCMNDRADDSNSGYPFCITNGTEMVVGETYWITWDPSYWGSDDITRVRISTNEYPPVDGDDALFTSDYISNNNGFFAWEVKSSYRKSGTEGYCWLLITPQLDSTTDAKHTGTTYGPLIRVIEHESDAYTEITRLPSDNGKSSSGSSSKVKVIVPAVVVPVVVLGALVVAIVWYFKKMGTKPQLSNLIHLKDRHPDNASITTYDLQSHATTTTASSINDNPFE</sequence>
<feature type="chain" id="PRO_5040358410" description="Mid2 domain-containing protein" evidence="2">
    <location>
        <begin position="20"/>
        <end position="322"/>
    </location>
</feature>
<dbReference type="RefSeq" id="XP_046061396.1">
    <property type="nucleotide sequence ID" value="XM_046205453.1"/>
</dbReference>
<evidence type="ECO:0000256" key="2">
    <source>
        <dbReference type="SAM" id="SignalP"/>
    </source>
</evidence>
<dbReference type="AlphaFoldDB" id="A0A9P8P7E7"/>
<dbReference type="GeneID" id="70236346"/>
<keyword evidence="1" id="KW-0812">Transmembrane</keyword>
<gene>
    <name evidence="3" type="ORF">OGAPHI_004381</name>
</gene>
<evidence type="ECO:0000313" key="3">
    <source>
        <dbReference type="EMBL" id="KAH3666192.1"/>
    </source>
</evidence>
<proteinExistence type="predicted"/>